<dbReference type="GO" id="GO:0006096">
    <property type="term" value="P:glycolytic process"/>
    <property type="evidence" value="ECO:0007669"/>
    <property type="project" value="UniProtKB-UniPathway"/>
</dbReference>
<dbReference type="Gene3D" id="3.20.20.120">
    <property type="entry name" value="Enolase-like C-terminal domain"/>
    <property type="match status" value="1"/>
</dbReference>
<evidence type="ECO:0000256" key="2">
    <source>
        <dbReference type="ARBA" id="ARBA00009604"/>
    </source>
</evidence>
<comment type="similarity">
    <text evidence="2">Belongs to the enolase family.</text>
</comment>
<evidence type="ECO:0000259" key="6">
    <source>
        <dbReference type="SMART" id="SM01192"/>
    </source>
</evidence>
<dbReference type="PANTHER" id="PTHR11902:SF1">
    <property type="entry name" value="ENOLASE"/>
    <property type="match status" value="1"/>
</dbReference>
<dbReference type="InterPro" id="IPR020810">
    <property type="entry name" value="Enolase_C"/>
</dbReference>
<dbReference type="EMBL" id="CAEZTV010000098">
    <property type="protein sequence ID" value="CAB4582410.1"/>
    <property type="molecule type" value="Genomic_DNA"/>
</dbReference>
<keyword evidence="4" id="KW-0324">Glycolysis</keyword>
<organism evidence="7">
    <name type="scientific">freshwater metagenome</name>
    <dbReference type="NCBI Taxonomy" id="449393"/>
    <lineage>
        <taxon>unclassified sequences</taxon>
        <taxon>metagenomes</taxon>
        <taxon>ecological metagenomes</taxon>
    </lineage>
</organism>
<dbReference type="GO" id="GO:0000015">
    <property type="term" value="C:phosphopyruvate hydratase complex"/>
    <property type="evidence" value="ECO:0007669"/>
    <property type="project" value="InterPro"/>
</dbReference>
<dbReference type="PANTHER" id="PTHR11902">
    <property type="entry name" value="ENOLASE"/>
    <property type="match status" value="1"/>
</dbReference>
<dbReference type="InterPro" id="IPR000941">
    <property type="entry name" value="Enolase"/>
</dbReference>
<dbReference type="Pfam" id="PF00113">
    <property type="entry name" value="Enolase_C"/>
    <property type="match status" value="1"/>
</dbReference>
<evidence type="ECO:0000256" key="3">
    <source>
        <dbReference type="ARBA" id="ARBA00012058"/>
    </source>
</evidence>
<dbReference type="AlphaFoldDB" id="A0A6J6F0D1"/>
<dbReference type="GO" id="GO:0004634">
    <property type="term" value="F:phosphopyruvate hydratase activity"/>
    <property type="evidence" value="ECO:0007669"/>
    <property type="project" value="UniProtKB-EC"/>
</dbReference>
<evidence type="ECO:0000256" key="4">
    <source>
        <dbReference type="ARBA" id="ARBA00023152"/>
    </source>
</evidence>
<evidence type="ECO:0000256" key="1">
    <source>
        <dbReference type="ARBA" id="ARBA00005031"/>
    </source>
</evidence>
<protein>
    <recommendedName>
        <fullName evidence="3">phosphopyruvate hydratase</fullName>
        <ecNumber evidence="3">4.2.1.11</ecNumber>
    </recommendedName>
</protein>
<reference evidence="7" key="1">
    <citation type="submission" date="2020-05" db="EMBL/GenBank/DDBJ databases">
        <authorList>
            <person name="Chiriac C."/>
            <person name="Salcher M."/>
            <person name="Ghai R."/>
            <person name="Kavagutti S V."/>
        </authorList>
    </citation>
    <scope>NUCLEOTIDE SEQUENCE</scope>
</reference>
<dbReference type="UniPathway" id="UPA00109">
    <property type="reaction ID" value="UER00187"/>
</dbReference>
<dbReference type="SMART" id="SM01192">
    <property type="entry name" value="Enolase_C"/>
    <property type="match status" value="1"/>
</dbReference>
<gene>
    <name evidence="7" type="ORF">UFOPK1747_00667</name>
</gene>
<keyword evidence="5" id="KW-0456">Lyase</keyword>
<dbReference type="InterPro" id="IPR036849">
    <property type="entry name" value="Enolase-like_C_sf"/>
</dbReference>
<feature type="domain" description="Enolase C-terminal TIM barrel" evidence="6">
    <location>
        <begin position="1"/>
        <end position="181"/>
    </location>
</feature>
<name>A0A6J6F0D1_9ZZZZ</name>
<dbReference type="SUPFAM" id="SSF51604">
    <property type="entry name" value="Enolase C-terminal domain-like"/>
    <property type="match status" value="1"/>
</dbReference>
<dbReference type="PRINTS" id="PR00148">
    <property type="entry name" value="ENOLASE"/>
</dbReference>
<dbReference type="EC" id="4.2.1.11" evidence="3"/>
<evidence type="ECO:0000313" key="7">
    <source>
        <dbReference type="EMBL" id="CAB4582410.1"/>
    </source>
</evidence>
<proteinExistence type="inferred from homology"/>
<accession>A0A6J6F0D1</accession>
<evidence type="ECO:0000256" key="5">
    <source>
        <dbReference type="ARBA" id="ARBA00023239"/>
    </source>
</evidence>
<comment type="pathway">
    <text evidence="1">Carbohydrate degradation; glycolysis; pyruvate from D-glyceraldehyde 3-phosphate: step 4/5.</text>
</comment>
<sequence length="184" mass="20322">MSIALDIASTQFFDGQKYNLKTEGKSLLPAEFVQYISKLVNNQPILSIEDPFAEDDWSAWQQFMQVAPKELQVLGDDLLTTNLSRLNKAIAETSANAILIKANQNGLVTSTLNVLKQARANNFNTVVSARSGETEDSWLADLATGWRAGQIKVGSTHGSERTAKWNRLLELEATEESSFANPFN</sequence>
<dbReference type="GO" id="GO:0000287">
    <property type="term" value="F:magnesium ion binding"/>
    <property type="evidence" value="ECO:0007669"/>
    <property type="project" value="InterPro"/>
</dbReference>